<dbReference type="AlphaFoldDB" id="A0AAD4FBY4"/>
<reference evidence="1" key="1">
    <citation type="submission" date="2021-07" db="EMBL/GenBank/DDBJ databases">
        <title>Genome Resource of American Ginseng Black Spot Pathogen Alternaria panax.</title>
        <authorList>
            <person name="Qiu C."/>
            <person name="Wang W."/>
            <person name="Liu Z."/>
        </authorList>
    </citation>
    <scope>NUCLEOTIDE SEQUENCE</scope>
    <source>
        <strain evidence="1">BNCC115425</strain>
    </source>
</reference>
<dbReference type="Proteomes" id="UP001199106">
    <property type="component" value="Unassembled WGS sequence"/>
</dbReference>
<keyword evidence="2" id="KW-1185">Reference proteome</keyword>
<organism evidence="1 2">
    <name type="scientific">Alternaria panax</name>
    <dbReference type="NCBI Taxonomy" id="48097"/>
    <lineage>
        <taxon>Eukaryota</taxon>
        <taxon>Fungi</taxon>
        <taxon>Dikarya</taxon>
        <taxon>Ascomycota</taxon>
        <taxon>Pezizomycotina</taxon>
        <taxon>Dothideomycetes</taxon>
        <taxon>Pleosporomycetidae</taxon>
        <taxon>Pleosporales</taxon>
        <taxon>Pleosporineae</taxon>
        <taxon>Pleosporaceae</taxon>
        <taxon>Alternaria</taxon>
        <taxon>Alternaria sect. Panax</taxon>
    </lineage>
</organism>
<dbReference type="EMBL" id="JAANER010000008">
    <property type="protein sequence ID" value="KAG9186786.1"/>
    <property type="molecule type" value="Genomic_DNA"/>
</dbReference>
<gene>
    <name evidence="1" type="ORF">G6011_09894</name>
</gene>
<protein>
    <recommendedName>
        <fullName evidence="3">GIY-YIG domain-containing protein</fullName>
    </recommendedName>
</protein>
<comment type="caution">
    <text evidence="1">The sequence shown here is derived from an EMBL/GenBank/DDBJ whole genome shotgun (WGS) entry which is preliminary data.</text>
</comment>
<sequence length="330" mass="37178">MSSTPGTPTSPSNQLNKPVFTPAQLEARAILTHLLTLLSNPTPHAATTTTTTHPHTKYSVWINSHSIPALTTSLYSLIRPQLWHLLSTRLSLDALKSLGGDLRHEGRAIYLNGILGVDKRLRIYVGQSGNLRQRVGQHLNFRYRRDHPSVHYWALEWSVYNVFGVLALIPPAERHGGMGLAGLERLDLVMNVLEMWMCLVFRSLPCATLVDWLPDDGLVDKGRRMAKEGVVGGLNVASPLDQGVEGKDMPFVDLSEETDPVVQEYLREMKRRKGGEVEVVKVKIGDGDMEVDEEERARRKKMYAEKARRYQRRRDTDIVIPQWVFLGALA</sequence>
<evidence type="ECO:0000313" key="1">
    <source>
        <dbReference type="EMBL" id="KAG9186786.1"/>
    </source>
</evidence>
<evidence type="ECO:0008006" key="3">
    <source>
        <dbReference type="Google" id="ProtNLM"/>
    </source>
</evidence>
<accession>A0AAD4FBY4</accession>
<evidence type="ECO:0000313" key="2">
    <source>
        <dbReference type="Proteomes" id="UP001199106"/>
    </source>
</evidence>
<name>A0AAD4FBY4_9PLEO</name>
<proteinExistence type="predicted"/>